<evidence type="ECO:0000313" key="7">
    <source>
        <dbReference type="Proteomes" id="UP000184444"/>
    </source>
</evidence>
<dbReference type="EMBL" id="FRCK01000002">
    <property type="protein sequence ID" value="SHL97318.1"/>
    <property type="molecule type" value="Genomic_DNA"/>
</dbReference>
<dbReference type="RefSeq" id="WP_073063334.1">
    <property type="nucleotide sequence ID" value="NZ_FRCK01000002.1"/>
</dbReference>
<keyword evidence="6" id="KW-0808">Transferase</keyword>
<dbReference type="GO" id="GO:0016780">
    <property type="term" value="F:phosphotransferase activity, for other substituted phosphate groups"/>
    <property type="evidence" value="ECO:0007669"/>
    <property type="project" value="TreeGrafter"/>
</dbReference>
<keyword evidence="4" id="KW-1133">Transmembrane helix</keyword>
<dbReference type="Pfam" id="PF02397">
    <property type="entry name" value="Bac_transf"/>
    <property type="match status" value="1"/>
</dbReference>
<dbReference type="STRING" id="53463.SAMN05444389_102441"/>
<dbReference type="GO" id="GO:0000271">
    <property type="term" value="P:polysaccharide biosynthetic process"/>
    <property type="evidence" value="ECO:0007669"/>
    <property type="project" value="UniProtKB-KW"/>
</dbReference>
<reference evidence="7" key="1">
    <citation type="submission" date="2016-11" db="EMBL/GenBank/DDBJ databases">
        <authorList>
            <person name="Varghese N."/>
            <person name="Submissions S."/>
        </authorList>
    </citation>
    <scope>NUCLEOTIDE SEQUENCE [LARGE SCALE GENOMIC DNA]</scope>
    <source>
        <strain evidence="7">DSM 6637</strain>
    </source>
</reference>
<feature type="transmembrane region" description="Helical" evidence="4">
    <location>
        <begin position="68"/>
        <end position="93"/>
    </location>
</feature>
<sequence length="398" mass="43660">MTKMAGAESPPAGRLSETTAPARAPGGRRKASPGDGSPAGLPPVPAPSRRRLRRQIGFQPRYPRLYRAYNIAAALLILIAAWPTLVAISLALLATQGREIFYRGPRLGKDSRVFQIYKFRTLNTAAAAQMTRDRTLPQNSGLETPLGKFLRDTRLDELPQIFNVLRGDMNLCGPRPVRPEIAAIESARIPGYATRFAVKPGLVGPSQALMSHGTSKRIRAMFNNTASRRPVSMASEIRLLAAIGWAVARRSATELYSRLARMLRRQWRRARAWGHRMADLLLGIEPERMVEVRLPGMPALQKVRVHSGLVLEIPALPELPLSAAASGSCPVTLVVKLPRGGVRRARVVLRPQGRPGHYFYTASSAASEHVVERYLLGLTVLGPTRRRDGDQRSHAGLG</sequence>
<keyword evidence="4" id="KW-0472">Membrane</keyword>
<proteinExistence type="inferred from homology"/>
<dbReference type="Proteomes" id="UP000184444">
    <property type="component" value="Unassembled WGS sequence"/>
</dbReference>
<evidence type="ECO:0000256" key="3">
    <source>
        <dbReference type="SAM" id="MobiDB-lite"/>
    </source>
</evidence>
<evidence type="ECO:0000259" key="5">
    <source>
        <dbReference type="Pfam" id="PF02397"/>
    </source>
</evidence>
<organism evidence="6 7">
    <name type="scientific">Paracoccus solventivorans</name>
    <dbReference type="NCBI Taxonomy" id="53463"/>
    <lineage>
        <taxon>Bacteria</taxon>
        <taxon>Pseudomonadati</taxon>
        <taxon>Pseudomonadota</taxon>
        <taxon>Alphaproteobacteria</taxon>
        <taxon>Rhodobacterales</taxon>
        <taxon>Paracoccaceae</taxon>
        <taxon>Paracoccus</taxon>
    </lineage>
</organism>
<evidence type="ECO:0000256" key="1">
    <source>
        <dbReference type="ARBA" id="ARBA00006464"/>
    </source>
</evidence>
<dbReference type="PANTHER" id="PTHR30576:SF0">
    <property type="entry name" value="UNDECAPRENYL-PHOSPHATE N-ACETYLGALACTOSAMINYL 1-PHOSPHATE TRANSFERASE-RELATED"/>
    <property type="match status" value="1"/>
</dbReference>
<keyword evidence="2" id="KW-0270">Exopolysaccharide synthesis</keyword>
<protein>
    <submittedName>
        <fullName evidence="6">Sugar transferase</fullName>
    </submittedName>
</protein>
<evidence type="ECO:0000313" key="6">
    <source>
        <dbReference type="EMBL" id="SHL97318.1"/>
    </source>
</evidence>
<evidence type="ECO:0000256" key="2">
    <source>
        <dbReference type="ARBA" id="ARBA00023169"/>
    </source>
</evidence>
<dbReference type="AlphaFoldDB" id="A0A1M7F0R0"/>
<feature type="region of interest" description="Disordered" evidence="3">
    <location>
        <begin position="1"/>
        <end position="51"/>
    </location>
</feature>
<dbReference type="PANTHER" id="PTHR30576">
    <property type="entry name" value="COLANIC BIOSYNTHESIS UDP-GLUCOSE LIPID CARRIER TRANSFERASE"/>
    <property type="match status" value="1"/>
</dbReference>
<keyword evidence="7" id="KW-1185">Reference proteome</keyword>
<evidence type="ECO:0000256" key="4">
    <source>
        <dbReference type="SAM" id="Phobius"/>
    </source>
</evidence>
<keyword evidence="4" id="KW-0812">Transmembrane</keyword>
<feature type="domain" description="Bacterial sugar transferase" evidence="5">
    <location>
        <begin position="67"/>
        <end position="213"/>
    </location>
</feature>
<dbReference type="InterPro" id="IPR003362">
    <property type="entry name" value="Bact_transf"/>
</dbReference>
<name>A0A1M7F0R0_9RHOB</name>
<accession>A0A1M7F0R0</accession>
<gene>
    <name evidence="6" type="ORF">SAMN05444389_102441</name>
</gene>
<comment type="similarity">
    <text evidence="1">Belongs to the bacterial sugar transferase family.</text>
</comment>